<dbReference type="WBParaSite" id="Hba_04615">
    <property type="protein sequence ID" value="Hba_04615"/>
    <property type="gene ID" value="Hba_04615"/>
</dbReference>
<accession>A0A1I7WI00</accession>
<evidence type="ECO:0000313" key="2">
    <source>
        <dbReference type="WBParaSite" id="Hba_04615"/>
    </source>
</evidence>
<name>A0A1I7WI00_HETBA</name>
<sequence length="104" mass="12688">MKKCSQLTQAHKDKTLYNFNESSKIMKRFAHRSPIFFDLNFYWRIWHHKVPYYPFSRMLLCLFFRRAVHSINNRKILKATRCLTRGLLFVSQTEKIEKQSVLLF</sequence>
<keyword evidence="1" id="KW-1185">Reference proteome</keyword>
<proteinExistence type="predicted"/>
<organism evidence="1 2">
    <name type="scientific">Heterorhabditis bacteriophora</name>
    <name type="common">Entomopathogenic nematode worm</name>
    <dbReference type="NCBI Taxonomy" id="37862"/>
    <lineage>
        <taxon>Eukaryota</taxon>
        <taxon>Metazoa</taxon>
        <taxon>Ecdysozoa</taxon>
        <taxon>Nematoda</taxon>
        <taxon>Chromadorea</taxon>
        <taxon>Rhabditida</taxon>
        <taxon>Rhabditina</taxon>
        <taxon>Rhabditomorpha</taxon>
        <taxon>Strongyloidea</taxon>
        <taxon>Heterorhabditidae</taxon>
        <taxon>Heterorhabditis</taxon>
    </lineage>
</organism>
<dbReference type="Proteomes" id="UP000095283">
    <property type="component" value="Unplaced"/>
</dbReference>
<protein>
    <submittedName>
        <fullName evidence="2">Uncharacterized protein</fullName>
    </submittedName>
</protein>
<reference evidence="2" key="1">
    <citation type="submission" date="2016-11" db="UniProtKB">
        <authorList>
            <consortium name="WormBaseParasite"/>
        </authorList>
    </citation>
    <scope>IDENTIFICATION</scope>
</reference>
<dbReference type="AlphaFoldDB" id="A0A1I7WI00"/>
<evidence type="ECO:0000313" key="1">
    <source>
        <dbReference type="Proteomes" id="UP000095283"/>
    </source>
</evidence>